<evidence type="ECO:0000313" key="3">
    <source>
        <dbReference type="Proteomes" id="UP000501451"/>
    </source>
</evidence>
<dbReference type="PANTHER" id="PTHR33744:SF15">
    <property type="entry name" value="CARBOHYDRATE DIACID REGULATOR"/>
    <property type="match status" value="1"/>
</dbReference>
<evidence type="ECO:0000313" key="2">
    <source>
        <dbReference type="EMBL" id="QII81844.1"/>
    </source>
</evidence>
<organism evidence="2 3">
    <name type="scientific">Jeotgalibaca arthritidis</name>
    <dbReference type="NCBI Taxonomy" id="1868794"/>
    <lineage>
        <taxon>Bacteria</taxon>
        <taxon>Bacillati</taxon>
        <taxon>Bacillota</taxon>
        <taxon>Bacilli</taxon>
        <taxon>Lactobacillales</taxon>
        <taxon>Carnobacteriaceae</taxon>
        <taxon>Jeotgalibaca</taxon>
    </lineage>
</organism>
<dbReference type="EMBL" id="CP049740">
    <property type="protein sequence ID" value="QII81844.1"/>
    <property type="molecule type" value="Genomic_DNA"/>
</dbReference>
<dbReference type="Gene3D" id="1.10.10.2840">
    <property type="entry name" value="PucR C-terminal helix-turn-helix domain"/>
    <property type="match status" value="1"/>
</dbReference>
<dbReference type="InterPro" id="IPR042070">
    <property type="entry name" value="PucR_C-HTH_sf"/>
</dbReference>
<dbReference type="SUPFAM" id="SSF46689">
    <property type="entry name" value="Homeodomain-like"/>
    <property type="match status" value="1"/>
</dbReference>
<dbReference type="Pfam" id="PF13556">
    <property type="entry name" value="HTH_30"/>
    <property type="match status" value="1"/>
</dbReference>
<dbReference type="PANTHER" id="PTHR33744">
    <property type="entry name" value="CARBOHYDRATE DIACID REGULATOR"/>
    <property type="match status" value="1"/>
</dbReference>
<dbReference type="InterPro" id="IPR025736">
    <property type="entry name" value="PucR_C-HTH_dom"/>
</dbReference>
<dbReference type="RefSeq" id="WP_166161721.1">
    <property type="nucleotide sequence ID" value="NZ_CP049740.1"/>
</dbReference>
<feature type="domain" description="PucR C-terminal helix-turn-helix" evidence="1">
    <location>
        <begin position="238"/>
        <end position="289"/>
    </location>
</feature>
<dbReference type="InterPro" id="IPR051448">
    <property type="entry name" value="CdaR-like_regulators"/>
</dbReference>
<protein>
    <recommendedName>
        <fullName evidence="1">PucR C-terminal helix-turn-helix domain-containing protein</fullName>
    </recommendedName>
</protein>
<keyword evidence="3" id="KW-1185">Reference proteome</keyword>
<accession>A0A6G7K9A0</accession>
<dbReference type="AlphaFoldDB" id="A0A6G7K9A0"/>
<name>A0A6G7K9A0_9LACT</name>
<dbReference type="InterPro" id="IPR009057">
    <property type="entry name" value="Homeodomain-like_sf"/>
</dbReference>
<gene>
    <name evidence="2" type="ORF">G7057_04705</name>
</gene>
<sequence length="293" mass="34021">MIEDLLEDLFPELIINHSSRMGDGYFSVPYEDNWLHFPADSISDREKKLIVQLTTPEVIHFKKQTNRWARFLLEQSSDIPTNANKVQLLQVSIKHADDDSFDYQLWLDAFKNTLSFVKDGFFITETYGVLVIDNPSHIDLLEEIEGILNVLDDDFTVQTTVYLGQNWPVDNQLPALFAEEQQIFMNRRSHYQHKKIATLAEHAITYFTYEAASKSTILHHLKEAIFAIDGGNELVMAMWQNLGNISKAANDLYVHRNTLQYRIDRFFQETGVNLKTMDDLLLSYLAIHARFEK</sequence>
<proteinExistence type="predicted"/>
<dbReference type="Proteomes" id="UP000501451">
    <property type="component" value="Chromosome"/>
</dbReference>
<reference evidence="2 3" key="1">
    <citation type="journal article" date="2017" name="Int. J. Syst. Evol. Microbiol.">
        <title>Jeotgalibaca porci sp. nov. and Jeotgalibaca arthritidis sp. nov., isolated from pigs, and emended description of the genus Jeotgalibaca.</title>
        <authorList>
            <person name="Zamora L."/>
            <person name="Perez-Sancho M."/>
            <person name="Dominguez L."/>
            <person name="Fernandez-Garayzabal J.F."/>
            <person name="Vela A.I."/>
        </authorList>
    </citation>
    <scope>NUCLEOTIDE SEQUENCE [LARGE SCALE GENOMIC DNA]</scope>
    <source>
        <strain evidence="2 3">CECT 9157</strain>
    </source>
</reference>
<dbReference type="KEGG" id="jar:G7057_04705"/>
<evidence type="ECO:0000259" key="1">
    <source>
        <dbReference type="Pfam" id="PF13556"/>
    </source>
</evidence>